<protein>
    <recommendedName>
        <fullName evidence="3">Big-1 domain-containing protein</fullName>
    </recommendedName>
</protein>
<dbReference type="SMART" id="SM00634">
    <property type="entry name" value="BID_1"/>
    <property type="match status" value="4"/>
</dbReference>
<dbReference type="InterPro" id="IPR003344">
    <property type="entry name" value="Big_1_dom"/>
</dbReference>
<comment type="caution">
    <text evidence="4">The sequence shown here is derived from an EMBL/GenBank/DDBJ whole genome shotgun (WGS) entry which is preliminary data.</text>
</comment>
<dbReference type="RefSeq" id="WP_273131750.1">
    <property type="nucleotide sequence ID" value="NZ_VMRX01000002.1"/>
</dbReference>
<dbReference type="SUPFAM" id="SSF49373">
    <property type="entry name" value="Invasin/intimin cell-adhesion fragments"/>
    <property type="match status" value="3"/>
</dbReference>
<accession>A0A558BHG1</accession>
<sequence length="1663" mass="172089">MRSEKAFAVTNTGDIKMSGKFLARASALSLAVFLAACGGDDSSTPLVTTPGSIPQAPGDTVQDGGGDQGDVDGGTDGDGGIQTPAYTLSPISSSGLSGEFTLTLSGAAEASAPLEVTILDVDGNLAKASDNEVVFRSICFNADNASFTPQLVSGSEGVVRTVYTPSLDCLINEGKDSISARLNGSDEIISTIDVILETQDSSTTPSISLGYFVDDGNGGQTFNPKQIGRASNDIITVETGEQDSLQLWVSLVDADNNLITESGNQVTFRSACSASGQANFGEETVSISEGKVQTSYNPAPACLNGQSENEDIITARLNDGNDVVATTTVRLSKSATALRFSNDLPSIINVGEDLPVPVEIFNSTTDTILTDTGYTVSYSSVCTNSEWAAFAPETANGDEGRVSSVYSVTDSCRSNANGKDTLTARLIDSNNPDKPVATTSWDITIVNPTSSNNLAFGARYVTVDPTTSEENITFHPEEVAIANQIISAGNSTGISVSIVDPSNNFDLIKDSNNQVSFTSLCSASNAATFTPSTVSGSEGKVIATYTATEECANLIENLNAGRDEITATLTTSQGELKATGIVEVQSQDLAPQNQLDNLTASPALISVGDISNIAVDIVDQEGNLVKNSENEVQFSSICSNSGEGSFNQTAISGSEGRVLATYNATEACRVSNGGSDTITARLNGNDLTSVTIPVRLEPQSDSQKLAFGAFTSTQDDPFVSFREGRIALIDDTLLAGETTGISVSIVDPSNAFRVIKNEANRVSFKSICSESGFASISPSDVPGGNGKVIAAYTPTTECLNLLSNNRDVITATLTTDTVTLKAEASVNLLSSSTAPSLTLRPLTLSPQEVSAGEAVSVSTAILNSTGSIVKESGNSVSFSSVCSVAGEATFSQDTVQGSEGEVITRYTANEDCAALTESTGGFDTITARLNGDDSISVSEQVTVNTQASALKIGYTLDSGEFVKEIKIGTPTITVGADETASAPLKVFIVDADNNLVKNVENTVSFSSVCAGSGWASFGPAEPISAAFGEVAATYNPTLACVRDNSGEDTITATLNGNSAITATATFTLVEAVPPTINIGQVEVFANPVQVGTSRIASSNITAIVKNDNGVLMEGVDVDFAASGNGTLQILQGTTDTAGTASARLSSPTDLRNRTVTVTATAGEQQSTVDVDFIGTQLNITGPASVPQGSSPTFTATLTDSQGTAIAGEPLNVTSNLGSVVLLPGSSGSMETSNNGTLDFQLSGTSIGTATIAATVFDGESLIASEKTVEISGDSFAIDSPAEGEELVIGTEHDITLTWFEAGNPVAGSPQVRFNTTRGTLNPVNGVVTVDSSTGEATVKVIATSSGPATITATSVNPASQLSTQTTLEFVAITPDSITLNATRSQLGYNESSEIIAVVRDVNGNLVKNELVEFSILNDAGGALASPSVETNSLGEARTIYTSGQSPTESEGVTIEAVVASNRLIEQTINLTVTEAPLRLAIGTGNQIEEPTTTTYNKPYVAIVTDATGAPIEGATVELKVLPTGYWKGYYQKNPTEEVWEAFYTSTSICPAEDQNRNGILDPGEDNNGSDALEPTNSATVSSGEVTTNAGGQAEFSINYPQSHCSWVEVELEAFVKVDGSEKSEKAKITLSCSSEDLNDLNVPPPGGTTGLYGRNSSCAVADF</sequence>
<evidence type="ECO:0000259" key="3">
    <source>
        <dbReference type="SMART" id="SM00634"/>
    </source>
</evidence>
<evidence type="ECO:0000256" key="1">
    <source>
        <dbReference type="ARBA" id="ARBA00010116"/>
    </source>
</evidence>
<dbReference type="Proteomes" id="UP000319142">
    <property type="component" value="Unassembled WGS sequence"/>
</dbReference>
<comment type="similarity">
    <text evidence="1">Belongs to the intimin/invasin family.</text>
</comment>
<reference evidence="4 5" key="1">
    <citation type="submission" date="2019-07" db="EMBL/GenBank/DDBJ databases">
        <title>The pathways for chlorine oxyanion respiration interact through the shared metabolite chlorate.</title>
        <authorList>
            <person name="Barnum T.P."/>
            <person name="Cheng Y."/>
            <person name="Hill K.A."/>
            <person name="Lucas L.N."/>
            <person name="Carlson H.K."/>
            <person name="Coates J.D."/>
        </authorList>
    </citation>
    <scope>NUCLEOTIDE SEQUENCE [LARGE SCALE GENOMIC DNA]</scope>
    <source>
        <strain evidence="4">UCB</strain>
    </source>
</reference>
<feature type="domain" description="Big-1" evidence="3">
    <location>
        <begin position="1375"/>
        <end position="1468"/>
    </location>
</feature>
<dbReference type="Gene3D" id="2.60.40.10">
    <property type="entry name" value="Immunoglobulins"/>
    <property type="match status" value="6"/>
</dbReference>
<feature type="region of interest" description="Disordered" evidence="2">
    <location>
        <begin position="45"/>
        <end position="82"/>
    </location>
</feature>
<evidence type="ECO:0000313" key="4">
    <source>
        <dbReference type="EMBL" id="TVT35935.1"/>
    </source>
</evidence>
<feature type="compositionally biased region" description="Polar residues" evidence="2">
    <location>
        <begin position="1566"/>
        <end position="1586"/>
    </location>
</feature>
<gene>
    <name evidence="4" type="ORF">FHK81_01590</name>
</gene>
<dbReference type="InterPro" id="IPR013783">
    <property type="entry name" value="Ig-like_fold"/>
</dbReference>
<dbReference type="EMBL" id="VMRX01000002">
    <property type="protein sequence ID" value="TVT35935.1"/>
    <property type="molecule type" value="Genomic_DNA"/>
</dbReference>
<feature type="domain" description="Big-1" evidence="3">
    <location>
        <begin position="1276"/>
        <end position="1364"/>
    </location>
</feature>
<organism evidence="4 5">
    <name type="scientific">Marinobacter vinifirmus</name>
    <dbReference type="NCBI Taxonomy" id="355591"/>
    <lineage>
        <taxon>Bacteria</taxon>
        <taxon>Pseudomonadati</taxon>
        <taxon>Pseudomonadota</taxon>
        <taxon>Gammaproteobacteria</taxon>
        <taxon>Pseudomonadales</taxon>
        <taxon>Marinobacteraceae</taxon>
        <taxon>Marinobacter</taxon>
    </lineage>
</organism>
<name>A0A558BHG1_9GAMM</name>
<evidence type="ECO:0000256" key="2">
    <source>
        <dbReference type="SAM" id="MobiDB-lite"/>
    </source>
</evidence>
<feature type="region of interest" description="Disordered" evidence="2">
    <location>
        <begin position="1553"/>
        <end position="1586"/>
    </location>
</feature>
<feature type="domain" description="Big-1" evidence="3">
    <location>
        <begin position="1079"/>
        <end position="1171"/>
    </location>
</feature>
<proteinExistence type="inferred from homology"/>
<dbReference type="Pfam" id="PF02369">
    <property type="entry name" value="Big_1"/>
    <property type="match status" value="1"/>
</dbReference>
<dbReference type="InterPro" id="IPR008964">
    <property type="entry name" value="Invasin/intimin_cell_adhesion"/>
</dbReference>
<evidence type="ECO:0000313" key="5">
    <source>
        <dbReference type="Proteomes" id="UP000319142"/>
    </source>
</evidence>
<feature type="domain" description="Big-1" evidence="3">
    <location>
        <begin position="1175"/>
        <end position="1264"/>
    </location>
</feature>